<dbReference type="RefSeq" id="WP_345766132.1">
    <property type="nucleotide sequence ID" value="NZ_CP154834.1"/>
</dbReference>
<evidence type="ECO:0000313" key="2">
    <source>
        <dbReference type="EMBL" id="XAO73730.1"/>
    </source>
</evidence>
<name>A0AAU6WNV2_9FLAO</name>
<keyword evidence="3" id="KW-1185">Reference proteome</keyword>
<organism evidence="2 3">
    <name type="scientific">Chryseobacterium endophyticum</name>
    <dbReference type="NCBI Taxonomy" id="1854762"/>
    <lineage>
        <taxon>Bacteria</taxon>
        <taxon>Pseudomonadati</taxon>
        <taxon>Bacteroidota</taxon>
        <taxon>Flavobacteriia</taxon>
        <taxon>Flavobacteriales</taxon>
        <taxon>Weeksellaceae</taxon>
        <taxon>Chryseobacterium group</taxon>
        <taxon>Chryseobacterium</taxon>
    </lineage>
</organism>
<dbReference type="Proteomes" id="UP001463665">
    <property type="component" value="Chromosome"/>
</dbReference>
<dbReference type="AlphaFoldDB" id="A0AAU6WNV2"/>
<evidence type="ECO:0000259" key="1">
    <source>
        <dbReference type="Pfam" id="PF20248"/>
    </source>
</evidence>
<protein>
    <submittedName>
        <fullName evidence="2">DUF6603 domain-containing protein</fullName>
    </submittedName>
</protein>
<evidence type="ECO:0000313" key="3">
    <source>
        <dbReference type="Proteomes" id="UP001463665"/>
    </source>
</evidence>
<sequence length="907" mass="100406">MDKNKIIQLELQVGIKDFELNLQGAFESNGAFSEMHLKNRLPGAKNRLKSILDDHRDFAEIIDPFIPEEADFGIYKLEDKKTADHLSASRIELAYPYFNLLILLSGKFNLLSLSLNGAIGFSGLPLVGEYLKDYGISKLDLVYFSQKETGLSKTSEFFLKKQFKNKVWIIDQQIKIERDFNVGLEYYSGQEKQIIVFPSKNTGKLPAVPASGKEEKVPVASDTTGPVKRSPVKITEIAPKIAGKSIQLTISAELSIGPFSFEVIGMGIIIPFQILNGFSFPGSLAKIQFTLKGLSLAYHTPSLSVSGAFMREITEATTAAGTSEKTETYNGLVTFKMGKIEIVAIGSYIKTPAYSSMFAFGYLGVPIPIDPSFNILGLALGFGLNRNFVMPNISEVAEFPLVKIVRNGGLKEGDSVRKIFADLNRYIPPEDNSYVIVAGIKFDTYKIIVTTGILAVAFGNKTSVNLLGLSVSALEGVYNIEFAFSLRADIEDGIFIARGQLTEKSYVLLPQLKLTGGFAFGMWLKGEAAGDFVLSVGGYHPKFKPPQHYPSDIPRLGFDLNLGPVNIYGKIYYALTTGCIMAGIEAGIVYTYEGSLLYANIAIQFQADFIISWNPFYYEAEIACRVFIDLRVGIGWLSISYRQNIMATLLVAGPDFGGKAMIKIAGYELETSFGEKHRKKPELQRPDFVKAYLDDADKILTCSISKGIIKKAGPENGPQRTVVNPKDFVLDIYSKIPITAIEGTETQLISKTIYPVYSGSPALQNTLYLEVMLDKTKIDLVNELIIQSVARSVWNDKNHISDEEALSGDNLLKDICKGIRLEFPKTVVPVQSVPASLYDTAVKNYEDGFHGFAVEKVNNDHFGPEHILKELNLMDDHEFDVSDLENDLETYRYKTILGTYKTTSYAK</sequence>
<dbReference type="EMBL" id="CP154834">
    <property type="protein sequence ID" value="XAO73730.1"/>
    <property type="molecule type" value="Genomic_DNA"/>
</dbReference>
<accession>A0AAU6WNV2</accession>
<proteinExistence type="predicted"/>
<reference evidence="2 3" key="1">
    <citation type="submission" date="2024-04" db="EMBL/GenBank/DDBJ databases">
        <title>Genome sequencing and assembly of rice foliar adapted Chryseobacterium endophyticum OsEnb-ALM-A6.</title>
        <authorList>
            <person name="Kumar S."/>
            <person name="Javed M."/>
            <person name="Chouhan V."/>
            <person name="Charishma K."/>
            <person name="Patel A."/>
            <person name="Kumar M."/>
            <person name="Sahu K.P."/>
            <person name="Kumar A."/>
        </authorList>
    </citation>
    <scope>NUCLEOTIDE SEQUENCE [LARGE SCALE GENOMIC DNA]</scope>
    <source>
        <strain evidence="2 3">OsEnb-ALM-A6</strain>
    </source>
</reference>
<dbReference type="InterPro" id="IPR046538">
    <property type="entry name" value="DUF6603"/>
</dbReference>
<dbReference type="Pfam" id="PF20248">
    <property type="entry name" value="DUF6603"/>
    <property type="match status" value="1"/>
</dbReference>
<gene>
    <name evidence="2" type="ORF">AAFP95_18735</name>
</gene>
<feature type="domain" description="DUF6603" evidence="1">
    <location>
        <begin position="230"/>
        <end position="690"/>
    </location>
</feature>